<dbReference type="SUPFAM" id="SSF53850">
    <property type="entry name" value="Periplasmic binding protein-like II"/>
    <property type="match status" value="1"/>
</dbReference>
<dbReference type="GO" id="GO:0016020">
    <property type="term" value="C:membrane"/>
    <property type="evidence" value="ECO:0007669"/>
    <property type="project" value="InterPro"/>
</dbReference>
<dbReference type="AlphaFoldDB" id="A0A7T6Z820"/>
<evidence type="ECO:0000256" key="4">
    <source>
        <dbReference type="ARBA" id="ARBA00022729"/>
    </source>
</evidence>
<dbReference type="InterPro" id="IPR015168">
    <property type="entry name" value="SsuA/THI5"/>
</dbReference>
<dbReference type="Gene3D" id="3.40.190.10">
    <property type="entry name" value="Periplasmic binding protein-like II"/>
    <property type="match status" value="2"/>
</dbReference>
<evidence type="ECO:0000256" key="2">
    <source>
        <dbReference type="ARBA" id="ARBA00010742"/>
    </source>
</evidence>
<evidence type="ECO:0000313" key="9">
    <source>
        <dbReference type="Proteomes" id="UP000595349"/>
    </source>
</evidence>
<protein>
    <submittedName>
        <fullName evidence="8">Aliphatic sulfonate ABC transporter substrate-binding protein</fullName>
    </submittedName>
</protein>
<evidence type="ECO:0000313" key="8">
    <source>
        <dbReference type="EMBL" id="QQK78673.1"/>
    </source>
</evidence>
<evidence type="ECO:0000256" key="1">
    <source>
        <dbReference type="ARBA" id="ARBA00004418"/>
    </source>
</evidence>
<dbReference type="Pfam" id="PF09084">
    <property type="entry name" value="NMT1"/>
    <property type="match status" value="1"/>
</dbReference>
<evidence type="ECO:0000256" key="5">
    <source>
        <dbReference type="ARBA" id="ARBA00023139"/>
    </source>
</evidence>
<dbReference type="InterPro" id="IPR010067">
    <property type="entry name" value="ABC_SsuA_sub-bd"/>
</dbReference>
<dbReference type="InterPro" id="IPR001638">
    <property type="entry name" value="Solute-binding_3/MltF_N"/>
</dbReference>
<dbReference type="PANTHER" id="PTHR30024:SF42">
    <property type="entry name" value="ALIPHATIC SULFONATES-BINDING PROTEIN-RELATED"/>
    <property type="match status" value="1"/>
</dbReference>
<organism evidence="8 9">
    <name type="scientific">Salicibibacter cibi</name>
    <dbReference type="NCBI Taxonomy" id="2743001"/>
    <lineage>
        <taxon>Bacteria</taxon>
        <taxon>Bacillati</taxon>
        <taxon>Bacillota</taxon>
        <taxon>Bacilli</taxon>
        <taxon>Bacillales</taxon>
        <taxon>Bacillaceae</taxon>
        <taxon>Salicibibacter</taxon>
    </lineage>
</organism>
<comment type="subcellular location">
    <subcellularLocation>
        <location evidence="1">Periplasm</location>
    </subcellularLocation>
</comment>
<keyword evidence="5" id="KW-0564">Palmitate</keyword>
<dbReference type="GO" id="GO:0042597">
    <property type="term" value="C:periplasmic space"/>
    <property type="evidence" value="ECO:0007669"/>
    <property type="project" value="UniProtKB-SubCell"/>
</dbReference>
<evidence type="ECO:0000256" key="6">
    <source>
        <dbReference type="ARBA" id="ARBA00023288"/>
    </source>
</evidence>
<dbReference type="NCBIfam" id="TIGR01728">
    <property type="entry name" value="SsuA_fam"/>
    <property type="match status" value="1"/>
</dbReference>
<feature type="domain" description="Solute-binding protein family 3/N-terminal" evidence="7">
    <location>
        <begin position="58"/>
        <end position="275"/>
    </location>
</feature>
<keyword evidence="9" id="KW-1185">Reference proteome</keyword>
<proteinExistence type="inferred from homology"/>
<evidence type="ECO:0000259" key="7">
    <source>
        <dbReference type="SMART" id="SM00062"/>
    </source>
</evidence>
<gene>
    <name evidence="8" type="ORF">HUG20_01300</name>
</gene>
<reference evidence="8 9" key="1">
    <citation type="submission" date="2020-06" db="EMBL/GenBank/DDBJ databases">
        <title>Genomic analysis of Salicibibacter sp. NKC21-4.</title>
        <authorList>
            <person name="Oh Y.J."/>
        </authorList>
    </citation>
    <scope>NUCLEOTIDE SEQUENCE [LARGE SCALE GENOMIC DNA]</scope>
    <source>
        <strain evidence="8 9">NKC21-4</strain>
    </source>
</reference>
<keyword evidence="4" id="KW-0732">Signal</keyword>
<sequence length="351" mass="38186">MASERHGKITLNKKSKGVGVLTKTSFFLKSGLTAGLLSLGLAGCGDTNTNDAEGNGDTVTIGYQTGNTLNVLMETGYLDERLEEEGYDVEWIEFEVGSALMEALASGNIDYGNAADGPGIFAQASGHDIVYTGGSVPHEEGVGIMVQEDSDIDSVSDLEGRSIAATEGGNHFYLAVLALEEAGLSFDDVDFTYVNDASQGQAALESNEVDALASWDPFFAAVEENLNVRTLDHDVTDYPNRTFYFATNEFAEESPEVVQMILEETNRSDQWANENPEDVSELLAGMVGMDESVMERAIDRRTFGVENIDEDIIDAQQQQADVYYEIDLIEDEIDVSEVMPTDAPWTSDNLE</sequence>
<dbReference type="SMART" id="SM00062">
    <property type="entry name" value="PBPb"/>
    <property type="match status" value="1"/>
</dbReference>
<dbReference type="Proteomes" id="UP000595349">
    <property type="component" value="Chromosome"/>
</dbReference>
<dbReference type="PANTHER" id="PTHR30024">
    <property type="entry name" value="ALIPHATIC SULFONATES-BINDING PROTEIN-RELATED"/>
    <property type="match status" value="1"/>
</dbReference>
<name>A0A7T6Z820_9BACI</name>
<evidence type="ECO:0000256" key="3">
    <source>
        <dbReference type="ARBA" id="ARBA00022448"/>
    </source>
</evidence>
<dbReference type="GO" id="GO:0042626">
    <property type="term" value="F:ATPase-coupled transmembrane transporter activity"/>
    <property type="evidence" value="ECO:0007669"/>
    <property type="project" value="InterPro"/>
</dbReference>
<keyword evidence="6" id="KW-0449">Lipoprotein</keyword>
<accession>A0A7T6Z820</accession>
<comment type="similarity">
    <text evidence="2">Belongs to the bacterial solute-binding protein SsuA/TauA family.</text>
</comment>
<keyword evidence="3" id="KW-0813">Transport</keyword>
<dbReference type="EMBL" id="CP054706">
    <property type="protein sequence ID" value="QQK78673.1"/>
    <property type="molecule type" value="Genomic_DNA"/>
</dbReference>
<dbReference type="KEGG" id="scib:HUG20_01300"/>